<organism evidence="2 3">
    <name type="scientific">Psychroflexus aurantiacus</name>
    <dbReference type="NCBI Taxonomy" id="2709310"/>
    <lineage>
        <taxon>Bacteria</taxon>
        <taxon>Pseudomonadati</taxon>
        <taxon>Bacteroidota</taxon>
        <taxon>Flavobacteriia</taxon>
        <taxon>Flavobacteriales</taxon>
        <taxon>Flavobacteriaceae</taxon>
        <taxon>Psychroflexus</taxon>
    </lineage>
</organism>
<feature type="signal peptide" evidence="1">
    <location>
        <begin position="1"/>
        <end position="29"/>
    </location>
</feature>
<proteinExistence type="predicted"/>
<dbReference type="RefSeq" id="WP_164003445.1">
    <property type="nucleotide sequence ID" value="NZ_JAAIKD010000001.1"/>
</dbReference>
<comment type="caution">
    <text evidence="2">The sequence shown here is derived from an EMBL/GenBank/DDBJ whole genome shotgun (WGS) entry which is preliminary data.</text>
</comment>
<keyword evidence="3" id="KW-1185">Reference proteome</keyword>
<evidence type="ECO:0000313" key="3">
    <source>
        <dbReference type="Proteomes" id="UP000478505"/>
    </source>
</evidence>
<feature type="chain" id="PRO_5025678211" evidence="1">
    <location>
        <begin position="30"/>
        <end position="254"/>
    </location>
</feature>
<dbReference type="PROSITE" id="PS51257">
    <property type="entry name" value="PROKAR_LIPOPROTEIN"/>
    <property type="match status" value="1"/>
</dbReference>
<dbReference type="Pfam" id="PF14125">
    <property type="entry name" value="DUF4292"/>
    <property type="match status" value="1"/>
</dbReference>
<dbReference type="EMBL" id="JAAIKD010000001">
    <property type="protein sequence ID" value="NEV92820.1"/>
    <property type="molecule type" value="Genomic_DNA"/>
</dbReference>
<reference evidence="2 3" key="1">
    <citation type="submission" date="2020-02" db="EMBL/GenBank/DDBJ databases">
        <title>Flavobacteriaceae Psychroflexus bacterium YR1-1, complete genome.</title>
        <authorList>
            <person name="Li Y."/>
            <person name="Wu S."/>
        </authorList>
    </citation>
    <scope>NUCLEOTIDE SEQUENCE [LARGE SCALE GENOMIC DNA]</scope>
    <source>
        <strain evidence="2 3">YR1-1</strain>
    </source>
</reference>
<dbReference type="AlphaFoldDB" id="A0A6B3R0D2"/>
<evidence type="ECO:0000256" key="1">
    <source>
        <dbReference type="SAM" id="SignalP"/>
    </source>
</evidence>
<sequence length="254" mass="29291">MYRRFLKISFVLAVLIAFSGCKSSKVAGAAKVKSARVVLNTFEDNLAEFETVTGRIKAGYLSGEDSQSISITYRIEKDKAIWMSAKVMGLLPVAKVYITPGRFQYYEKINGTYFDGNFALAEEFLGVEVDFQNLQNLLIGRPMYELKRNQMIFDDNAYVFLQNIKSILGYSAILDSRRFDLKSQSLRNVRNESLEVEYYRFQSVGDKKFPSKLIMTAKKDEEIVLIDLEYRSVMFNKELSFPFSIPSNYERIEF</sequence>
<protein>
    <submittedName>
        <fullName evidence="2">DUF4292 domain-containing protein</fullName>
    </submittedName>
</protein>
<evidence type="ECO:0000313" key="2">
    <source>
        <dbReference type="EMBL" id="NEV92820.1"/>
    </source>
</evidence>
<dbReference type="Proteomes" id="UP000478505">
    <property type="component" value="Unassembled WGS sequence"/>
</dbReference>
<name>A0A6B3R0D2_9FLAO</name>
<dbReference type="Gene3D" id="2.50.20.10">
    <property type="entry name" value="Lipoprotein localisation LolA/LolB/LppX"/>
    <property type="match status" value="1"/>
</dbReference>
<gene>
    <name evidence="2" type="ORF">G3567_01500</name>
</gene>
<keyword evidence="1" id="KW-0732">Signal</keyword>
<dbReference type="InterPro" id="IPR025634">
    <property type="entry name" value="DUF4292"/>
</dbReference>
<accession>A0A6B3R0D2</accession>